<proteinExistence type="predicted"/>
<organism evidence="1 2">
    <name type="scientific">Diaphorobacter limosus</name>
    <dbReference type="NCBI Taxonomy" id="3036128"/>
    <lineage>
        <taxon>Bacteria</taxon>
        <taxon>Pseudomonadati</taxon>
        <taxon>Pseudomonadota</taxon>
        <taxon>Betaproteobacteria</taxon>
        <taxon>Burkholderiales</taxon>
        <taxon>Comamonadaceae</taxon>
        <taxon>Diaphorobacter</taxon>
    </lineage>
</organism>
<reference evidence="1 2" key="1">
    <citation type="submission" date="2023-03" db="EMBL/GenBank/DDBJ databases">
        <title>Diaphorobacter basophil sp. nov., isolated from a sewage-treatment plant.</title>
        <authorList>
            <person name="Yang K."/>
        </authorList>
    </citation>
    <scope>NUCLEOTIDE SEQUENCE [LARGE SCALE GENOMIC DNA]</scope>
    <source>
        <strain evidence="1 2">Y-1</strain>
    </source>
</reference>
<dbReference type="Proteomes" id="UP001303211">
    <property type="component" value="Chromosome"/>
</dbReference>
<accession>A0ABZ0J560</accession>
<gene>
    <name evidence="1" type="ORF">P4826_01495</name>
</gene>
<sequence length="200" mass="20571">MPDWQQNARGAAERASAAYLAGNDRVAAQEWQRARAELARTGRPDALAQLELLRCAAQATSLVAAPCSAFDALRADATAAQLAYADYLAGRATPQQAALLPAAQRAAATSAQAVAGIEDPLSRLVAAGAALRAGRATEATADLAISTASQQGWRRPLLAWLLLRVAQAQAAGDTVLAAALQRRIALIESGGAPAAQAPKN</sequence>
<protein>
    <submittedName>
        <fullName evidence="1">Uncharacterized protein</fullName>
    </submittedName>
</protein>
<dbReference type="RefSeq" id="WP_317702246.1">
    <property type="nucleotide sequence ID" value="NZ_CP136921.1"/>
</dbReference>
<evidence type="ECO:0000313" key="2">
    <source>
        <dbReference type="Proteomes" id="UP001303211"/>
    </source>
</evidence>
<evidence type="ECO:0000313" key="1">
    <source>
        <dbReference type="EMBL" id="WOO32829.1"/>
    </source>
</evidence>
<keyword evidence="2" id="KW-1185">Reference proteome</keyword>
<dbReference type="EMBL" id="CP136921">
    <property type="protein sequence ID" value="WOO32829.1"/>
    <property type="molecule type" value="Genomic_DNA"/>
</dbReference>
<name>A0ABZ0J560_9BURK</name>